<dbReference type="GO" id="GO:0005789">
    <property type="term" value="C:endoplasmic reticulum membrane"/>
    <property type="evidence" value="ECO:0007669"/>
    <property type="project" value="UniProtKB-SubCell"/>
</dbReference>
<dbReference type="AlphaFoldDB" id="A0A1S8BK36"/>
<evidence type="ECO:0000256" key="8">
    <source>
        <dbReference type="ARBA" id="ARBA00022989"/>
    </source>
</evidence>
<keyword evidence="5 14" id="KW-0808">Transferase</keyword>
<dbReference type="GO" id="GO:0006487">
    <property type="term" value="P:protein N-linked glycosylation"/>
    <property type="evidence" value="ECO:0007669"/>
    <property type="project" value="TreeGrafter"/>
</dbReference>
<evidence type="ECO:0000256" key="5">
    <source>
        <dbReference type="ARBA" id="ARBA00022679"/>
    </source>
</evidence>
<keyword evidence="6 12" id="KW-0812">Transmembrane</keyword>
<feature type="transmembrane region" description="Helical" evidence="12">
    <location>
        <begin position="339"/>
        <end position="358"/>
    </location>
</feature>
<evidence type="ECO:0000256" key="12">
    <source>
        <dbReference type="RuleBase" id="RU363075"/>
    </source>
</evidence>
<dbReference type="Proteomes" id="UP000190776">
    <property type="component" value="Unassembled WGS sequence"/>
</dbReference>
<feature type="transmembrane region" description="Helical" evidence="12">
    <location>
        <begin position="370"/>
        <end position="392"/>
    </location>
</feature>
<evidence type="ECO:0000256" key="4">
    <source>
        <dbReference type="ARBA" id="ARBA00022676"/>
    </source>
</evidence>
<dbReference type="Pfam" id="PF03901">
    <property type="entry name" value="Glyco_transf_22"/>
    <property type="match status" value="1"/>
</dbReference>
<gene>
    <name evidence="14" type="ORF">BK809_0007705</name>
</gene>
<feature type="transmembrane region" description="Helical" evidence="12">
    <location>
        <begin position="315"/>
        <end position="332"/>
    </location>
</feature>
<comment type="function">
    <text evidence="10">Mannosyltransferase that operates in the biosynthetic pathway of dolichol-linked oligosaccharides, the glycan precursors employed in protein asparagine (N)-glycosylation. The assembly of dolichol-linked oligosaccharides begins on the cytosolic side of the endoplasmic reticulum membrane and finishes in its lumen. The sequential addition of sugars to dolichol pyrophosphate produces dolichol-linked oligosaccharides containing fourteen sugars, including two GlcNAcs, nine mannoses and three glucoses. Once assembled, the oligosaccharide is transferred from the lipid to nascent proteins by oligosaccharyltransferases. In the lumen of the endoplasmic reticulum, adds the eighth mannose residue in an alpha-1,6 linkage onto Man(7)GlcNAc(2)-PP-dolichol to produce Man(8)GlcNAc(2)-PP-dolichol.</text>
</comment>
<protein>
    <recommendedName>
        <fullName evidence="12">Mannosyltransferase</fullName>
        <ecNumber evidence="12">2.4.1.-</ecNumber>
    </recommendedName>
</protein>
<keyword evidence="4 12" id="KW-0328">Glycosyltransferase</keyword>
<feature type="transmembrane region" description="Helical" evidence="12">
    <location>
        <begin position="222"/>
        <end position="244"/>
    </location>
</feature>
<feature type="transmembrane region" description="Helical" evidence="12">
    <location>
        <begin position="291"/>
        <end position="309"/>
    </location>
</feature>
<feature type="region of interest" description="Disordered" evidence="13">
    <location>
        <begin position="454"/>
        <end position="473"/>
    </location>
</feature>
<comment type="similarity">
    <text evidence="3 12">Belongs to the glycosyltransferase 22 family.</text>
</comment>
<feature type="transmembrane region" description="Helical" evidence="12">
    <location>
        <begin position="7"/>
        <end position="26"/>
    </location>
</feature>
<comment type="pathway">
    <text evidence="2">Protein modification; protein glycosylation.</text>
</comment>
<dbReference type="InterPro" id="IPR005599">
    <property type="entry name" value="GPI_mannosylTrfase"/>
</dbReference>
<keyword evidence="7 12" id="KW-0256">Endoplasmic reticulum</keyword>
<feature type="transmembrane region" description="Helical" evidence="12">
    <location>
        <begin position="151"/>
        <end position="170"/>
    </location>
</feature>
<evidence type="ECO:0000256" key="6">
    <source>
        <dbReference type="ARBA" id="ARBA00022692"/>
    </source>
</evidence>
<comment type="caution">
    <text evidence="14">The sequence shown here is derived from an EMBL/GenBank/DDBJ whole genome shotgun (WGS) entry which is preliminary data.</text>
</comment>
<dbReference type="GO" id="GO:0052917">
    <property type="term" value="F:dol-P-Man:Man(7)GlcNAc(2)-PP-Dol alpha-1,6-mannosyltransferase activity"/>
    <property type="evidence" value="ECO:0007669"/>
    <property type="project" value="UniProtKB-EC"/>
</dbReference>
<evidence type="ECO:0000256" key="9">
    <source>
        <dbReference type="ARBA" id="ARBA00023136"/>
    </source>
</evidence>
<evidence type="ECO:0000313" key="15">
    <source>
        <dbReference type="Proteomes" id="UP000190776"/>
    </source>
</evidence>
<organism evidence="14 15">
    <name type="scientific">Diplodia seriata</name>
    <dbReference type="NCBI Taxonomy" id="420778"/>
    <lineage>
        <taxon>Eukaryota</taxon>
        <taxon>Fungi</taxon>
        <taxon>Dikarya</taxon>
        <taxon>Ascomycota</taxon>
        <taxon>Pezizomycotina</taxon>
        <taxon>Dothideomycetes</taxon>
        <taxon>Dothideomycetes incertae sedis</taxon>
        <taxon>Botryosphaeriales</taxon>
        <taxon>Botryosphaeriaceae</taxon>
        <taxon>Diplodia</taxon>
    </lineage>
</organism>
<evidence type="ECO:0000256" key="11">
    <source>
        <dbReference type="ARBA" id="ARBA00048899"/>
    </source>
</evidence>
<feature type="transmembrane region" description="Helical" evidence="12">
    <location>
        <begin position="97"/>
        <end position="114"/>
    </location>
</feature>
<evidence type="ECO:0000256" key="1">
    <source>
        <dbReference type="ARBA" id="ARBA00004477"/>
    </source>
</evidence>
<proteinExistence type="inferred from homology"/>
<dbReference type="PANTHER" id="PTHR22760:SF1">
    <property type="entry name" value="DOL-P-MAN:MAN(7)GLCNAC(2)-PP-DOL ALPHA-1,6-MANNOSYLTRANSFERASE"/>
    <property type="match status" value="1"/>
</dbReference>
<evidence type="ECO:0000256" key="13">
    <source>
        <dbReference type="SAM" id="MobiDB-lite"/>
    </source>
</evidence>
<keyword evidence="9 12" id="KW-0472">Membrane</keyword>
<evidence type="ECO:0000256" key="10">
    <source>
        <dbReference type="ARBA" id="ARBA00044721"/>
    </source>
</evidence>
<evidence type="ECO:0000256" key="3">
    <source>
        <dbReference type="ARBA" id="ARBA00007063"/>
    </source>
</evidence>
<keyword evidence="8 12" id="KW-1133">Transmembrane helix</keyword>
<dbReference type="EC" id="2.4.1.-" evidence="12"/>
<name>A0A1S8BK36_9PEZI</name>
<reference evidence="14 15" key="1">
    <citation type="submission" date="2017-01" db="EMBL/GenBank/DDBJ databases">
        <title>Draft genome sequence of Diplodia seriata F98.1, a fungal species involved in grapevine trunk diseases.</title>
        <authorList>
            <person name="Robert-Siegwald G."/>
            <person name="Vallet J."/>
            <person name="Abou-Mansour E."/>
            <person name="Xu J."/>
            <person name="Rey P."/>
            <person name="Bertsch C."/>
            <person name="Rego C."/>
            <person name="Larignon P."/>
            <person name="Fontaine F."/>
            <person name="Lebrun M.-H."/>
        </authorList>
    </citation>
    <scope>NUCLEOTIDE SEQUENCE [LARGE SCALE GENOMIC DNA]</scope>
    <source>
        <strain evidence="14 15">F98.1</strain>
    </source>
</reference>
<dbReference type="EMBL" id="MSZU01000076">
    <property type="protein sequence ID" value="OMP87618.1"/>
    <property type="molecule type" value="Genomic_DNA"/>
</dbReference>
<feature type="transmembrane region" description="Helical" evidence="12">
    <location>
        <begin position="182"/>
        <end position="210"/>
    </location>
</feature>
<comment type="subcellular location">
    <subcellularLocation>
        <location evidence="1 12">Endoplasmic reticulum membrane</location>
        <topology evidence="1 12">Multi-pass membrane protein</topology>
    </subcellularLocation>
</comment>
<dbReference type="PANTHER" id="PTHR22760">
    <property type="entry name" value="GLYCOSYLTRANSFERASE"/>
    <property type="match status" value="1"/>
</dbReference>
<accession>A0A1S8BK36</accession>
<evidence type="ECO:0000313" key="14">
    <source>
        <dbReference type="EMBL" id="OMP87618.1"/>
    </source>
</evidence>
<dbReference type="STRING" id="420778.A0A1S8BK36"/>
<comment type="catalytic activity">
    <reaction evidence="11">
        <text>an alpha-D-Man-(1-&gt;2)-alpha-D-Man-(1-&gt;2)-alpha-D-Man-(1-&gt;3)-[alpha-D-Man-(1-&gt;2)-alpha-D-Man-(1-&gt;3)-alpha-D-Man-(1-&gt;6)]-beta-D-Man-(1-&gt;4)-beta-D-GlcNAc-(1-&gt;4)-alpha-D-GlcNAc-diphospho-di-trans,poly-cis-dolichol + a di-trans,poly-cis-dolichyl beta-D-mannosyl phosphate = an alpha-D-Man-(1-&gt;2)-alpha-D-Man-(1-&gt;2)-alpha-D-Man-(1-&gt;3)-[alpha-D-Man-(1-&gt;2)-alpha-D-Man-(1-&gt;3)-[alpha-D-Man-(1-&gt;6)]-alpha-D-Man-(1-&gt;6)]-beta-D-Man-(1-&gt;4)-beta-D-GlcNAc-(1-&gt;4)-alpha-D-GlcNAc-diphospho-di-trans,poly-cis-dolichol + a di-trans,poly-cis-dolichyl phosphate + H(+)</text>
        <dbReference type="Rhea" id="RHEA:29535"/>
        <dbReference type="Rhea" id="RHEA-COMP:19498"/>
        <dbReference type="Rhea" id="RHEA-COMP:19501"/>
        <dbReference type="Rhea" id="RHEA-COMP:19518"/>
        <dbReference type="Rhea" id="RHEA-COMP:19519"/>
        <dbReference type="ChEBI" id="CHEBI:15378"/>
        <dbReference type="ChEBI" id="CHEBI:57683"/>
        <dbReference type="ChEBI" id="CHEBI:58211"/>
        <dbReference type="ChEBI" id="CHEBI:132517"/>
        <dbReference type="ChEBI" id="CHEBI:132519"/>
        <dbReference type="EC" id="2.4.1.260"/>
    </reaction>
    <physiologicalReaction direction="left-to-right" evidence="11">
        <dbReference type="Rhea" id="RHEA:29536"/>
    </physiologicalReaction>
</comment>
<evidence type="ECO:0000256" key="2">
    <source>
        <dbReference type="ARBA" id="ARBA00004922"/>
    </source>
</evidence>
<sequence length="635" mass="70062">MNPILESFLSLLIPAVILLHLAWAPYTKVEESFNIQAVHDILVHGVPTENASDFFAEHYDHVSFPGSVPRTFAGALVLAGLSRPFVTWLSSPPQVQLLVRAILGLLNAFALLSFRRAVWKVFGKAASNWFVLFQATQFHLMYYASRTLPNMYAFAMSTLALSFYLQSLVTPNGVLATKRLRLCFYLLTIAGIVFRSELALFLICLVLHQLLQRVPTSGLFPFLNFVIPSGLAGAFIGLLITVPIDTYFWRTYPRPLWPEWSAFAYNTLQGHASDWGTSPAHYYFLSALPKLLLNPLTYALLLPLSLLNAATRGPAAALLGPCFAFITIYSALPHKEWRFVIYVVPALTACAAASAGWISTRYAKARAYRIASWALLASVALSGVVSAALLAISAQNYPGGAALVRLHGIVAMQEDAGGNAVELRPRVRVHLDNLACQTGVTHFLEKGGPGLLLLPDESDGGENAQQQPERGGEWALRADGGIDYVPYTDAEKARRAEERQQSSSLSSADRWVYDKTDDPDALLDPAFWQGFDFALAERPEKVIGKWEVVDVVYAYGGIRIVRPGEKLGEVLGGVEEGLAPRSESLRRLVLGVDERKTGWVWGALEDLVREKVMRGWWVGVRLEPKIRILKRLAGV</sequence>
<evidence type="ECO:0000256" key="7">
    <source>
        <dbReference type="ARBA" id="ARBA00022824"/>
    </source>
</evidence>
<dbReference type="UniPathway" id="UPA00378"/>
<dbReference type="OrthoDB" id="19039at2759"/>